<proteinExistence type="predicted"/>
<organism evidence="1 2">
    <name type="scientific">Daeguia caeni</name>
    <dbReference type="NCBI Taxonomy" id="439612"/>
    <lineage>
        <taxon>Bacteria</taxon>
        <taxon>Pseudomonadati</taxon>
        <taxon>Pseudomonadota</taxon>
        <taxon>Alphaproteobacteria</taxon>
        <taxon>Hyphomicrobiales</taxon>
        <taxon>Brucellaceae</taxon>
        <taxon>Daeguia</taxon>
    </lineage>
</organism>
<sequence>MSGQSEMQAIIDRQIAQLQRIRDDIPSLTCYDLIDQGESAFSVKRILDAMLEANMEAVIGAIDMLRSFGNHGYISRYECARLRANQRDDVDDLIYDALEAAKMMSLGEVA</sequence>
<keyword evidence="2" id="KW-1185">Reference proteome</keyword>
<comment type="caution">
    <text evidence="1">The sequence shown here is derived from an EMBL/GenBank/DDBJ whole genome shotgun (WGS) entry which is preliminary data.</text>
</comment>
<dbReference type="Proteomes" id="UP001596042">
    <property type="component" value="Unassembled WGS sequence"/>
</dbReference>
<name>A0ABV9H188_9HYPH</name>
<dbReference type="EMBL" id="JBHSEL010000031">
    <property type="protein sequence ID" value="MFC4624203.1"/>
    <property type="molecule type" value="Genomic_DNA"/>
</dbReference>
<protein>
    <submittedName>
        <fullName evidence="1">Uncharacterized protein</fullName>
    </submittedName>
</protein>
<evidence type="ECO:0000313" key="2">
    <source>
        <dbReference type="Proteomes" id="UP001596042"/>
    </source>
</evidence>
<accession>A0ABV9H188</accession>
<dbReference type="RefSeq" id="WP_374833066.1">
    <property type="nucleotide sequence ID" value="NZ_JBHEEZ010000020.1"/>
</dbReference>
<reference evidence="2" key="1">
    <citation type="journal article" date="2019" name="Int. J. Syst. Evol. Microbiol.">
        <title>The Global Catalogue of Microorganisms (GCM) 10K type strain sequencing project: providing services to taxonomists for standard genome sequencing and annotation.</title>
        <authorList>
            <consortium name="The Broad Institute Genomics Platform"/>
            <consortium name="The Broad Institute Genome Sequencing Center for Infectious Disease"/>
            <person name="Wu L."/>
            <person name="Ma J."/>
        </authorList>
    </citation>
    <scope>NUCLEOTIDE SEQUENCE [LARGE SCALE GENOMIC DNA]</scope>
    <source>
        <strain evidence="2">CGMCC 1.15731</strain>
    </source>
</reference>
<gene>
    <name evidence="1" type="ORF">ACFO1V_03005</name>
</gene>
<evidence type="ECO:0000313" key="1">
    <source>
        <dbReference type="EMBL" id="MFC4624203.1"/>
    </source>
</evidence>